<comment type="subcellular location">
    <subcellularLocation>
        <location evidence="1">Cell membrane</location>
        <topology evidence="1">Multi-pass membrane protein</topology>
    </subcellularLocation>
</comment>
<dbReference type="RefSeq" id="WP_231598722.1">
    <property type="nucleotide sequence ID" value="NZ_CP046455.1"/>
</dbReference>
<evidence type="ECO:0000313" key="8">
    <source>
        <dbReference type="EMBL" id="QGU07753.1"/>
    </source>
</evidence>
<evidence type="ECO:0000256" key="6">
    <source>
        <dbReference type="SAM" id="Phobius"/>
    </source>
</evidence>
<evidence type="ECO:0000256" key="4">
    <source>
        <dbReference type="ARBA" id="ARBA00023136"/>
    </source>
</evidence>
<feature type="compositionally biased region" description="Basic and acidic residues" evidence="5">
    <location>
        <begin position="461"/>
        <end position="474"/>
    </location>
</feature>
<organism evidence="8 9">
    <name type="scientific">Corynebacterium occultum</name>
    <dbReference type="NCBI Taxonomy" id="2675219"/>
    <lineage>
        <taxon>Bacteria</taxon>
        <taxon>Bacillati</taxon>
        <taxon>Actinomycetota</taxon>
        <taxon>Actinomycetes</taxon>
        <taxon>Mycobacteriales</taxon>
        <taxon>Corynebacteriaceae</taxon>
        <taxon>Corynebacterium</taxon>
    </lineage>
</organism>
<feature type="transmembrane region" description="Helical" evidence="6">
    <location>
        <begin position="385"/>
        <end position="403"/>
    </location>
</feature>
<dbReference type="EMBL" id="CP046455">
    <property type="protein sequence ID" value="QGU07753.1"/>
    <property type="molecule type" value="Genomic_DNA"/>
</dbReference>
<evidence type="ECO:0000256" key="1">
    <source>
        <dbReference type="ARBA" id="ARBA00004651"/>
    </source>
</evidence>
<dbReference type="PANTHER" id="PTHR23531">
    <property type="entry name" value="QUINOLENE RESISTANCE PROTEIN NORA"/>
    <property type="match status" value="1"/>
</dbReference>
<dbReference type="GO" id="GO:0022857">
    <property type="term" value="F:transmembrane transporter activity"/>
    <property type="evidence" value="ECO:0007669"/>
    <property type="project" value="InterPro"/>
</dbReference>
<name>A0A6B8VU79_9CORY</name>
<feature type="transmembrane region" description="Helical" evidence="6">
    <location>
        <begin position="319"/>
        <end position="345"/>
    </location>
</feature>
<dbReference type="PANTHER" id="PTHR23531:SF1">
    <property type="entry name" value="QUINOLENE RESISTANCE PROTEIN NORA"/>
    <property type="match status" value="1"/>
</dbReference>
<dbReference type="GO" id="GO:0005886">
    <property type="term" value="C:plasma membrane"/>
    <property type="evidence" value="ECO:0007669"/>
    <property type="project" value="UniProtKB-SubCell"/>
</dbReference>
<feature type="transmembrane region" description="Helical" evidence="6">
    <location>
        <begin position="357"/>
        <end position="379"/>
    </location>
</feature>
<feature type="transmembrane region" description="Helical" evidence="6">
    <location>
        <begin position="176"/>
        <end position="193"/>
    </location>
</feature>
<accession>A0A6B8VU79</accession>
<dbReference type="Pfam" id="PF07690">
    <property type="entry name" value="MFS_1"/>
    <property type="match status" value="1"/>
</dbReference>
<feature type="transmembrane region" description="Helical" evidence="6">
    <location>
        <begin position="88"/>
        <end position="106"/>
    </location>
</feature>
<feature type="transmembrane region" description="Helical" evidence="6">
    <location>
        <begin position="112"/>
        <end position="138"/>
    </location>
</feature>
<feature type="domain" description="Major facilitator superfamily (MFS) profile" evidence="7">
    <location>
        <begin position="21"/>
        <end position="409"/>
    </location>
</feature>
<dbReference type="Proteomes" id="UP000424462">
    <property type="component" value="Chromosome"/>
</dbReference>
<evidence type="ECO:0000256" key="5">
    <source>
        <dbReference type="SAM" id="MobiDB-lite"/>
    </source>
</evidence>
<keyword evidence="4 6" id="KW-0472">Membrane</keyword>
<keyword evidence="3 6" id="KW-1133">Transmembrane helix</keyword>
<feature type="transmembrane region" description="Helical" evidence="6">
    <location>
        <begin position="258"/>
        <end position="279"/>
    </location>
</feature>
<feature type="transmembrane region" description="Helical" evidence="6">
    <location>
        <begin position="224"/>
        <end position="246"/>
    </location>
</feature>
<dbReference type="InterPro" id="IPR011701">
    <property type="entry name" value="MFS"/>
</dbReference>
<dbReference type="InterPro" id="IPR036259">
    <property type="entry name" value="MFS_trans_sf"/>
</dbReference>
<feature type="transmembrane region" description="Helical" evidence="6">
    <location>
        <begin position="291"/>
        <end position="313"/>
    </location>
</feature>
<keyword evidence="9" id="KW-1185">Reference proteome</keyword>
<feature type="region of interest" description="Disordered" evidence="5">
    <location>
        <begin position="433"/>
        <end position="474"/>
    </location>
</feature>
<evidence type="ECO:0000256" key="3">
    <source>
        <dbReference type="ARBA" id="ARBA00022989"/>
    </source>
</evidence>
<dbReference type="PROSITE" id="PS50850">
    <property type="entry name" value="MFS"/>
    <property type="match status" value="1"/>
</dbReference>
<dbReference type="AlphaFoldDB" id="A0A6B8VU79"/>
<evidence type="ECO:0000256" key="2">
    <source>
        <dbReference type="ARBA" id="ARBA00022692"/>
    </source>
</evidence>
<protein>
    <submittedName>
        <fullName evidence="8">Major Facilitator Superfamily protein</fullName>
    </submittedName>
</protein>
<dbReference type="Gene3D" id="1.20.1250.20">
    <property type="entry name" value="MFS general substrate transporter like domains"/>
    <property type="match status" value="1"/>
</dbReference>
<evidence type="ECO:0000259" key="7">
    <source>
        <dbReference type="PROSITE" id="PS50850"/>
    </source>
</evidence>
<proteinExistence type="predicted"/>
<dbReference type="InterPro" id="IPR052714">
    <property type="entry name" value="MFS_Exporter"/>
</dbReference>
<dbReference type="KEGG" id="cok:COCCU_09145"/>
<dbReference type="InterPro" id="IPR020846">
    <property type="entry name" value="MFS_dom"/>
</dbReference>
<feature type="transmembrane region" description="Helical" evidence="6">
    <location>
        <begin position="21"/>
        <end position="44"/>
    </location>
</feature>
<dbReference type="SUPFAM" id="SSF103473">
    <property type="entry name" value="MFS general substrate transporter"/>
    <property type="match status" value="1"/>
</dbReference>
<feature type="transmembrane region" description="Helical" evidence="6">
    <location>
        <begin position="150"/>
        <end position="170"/>
    </location>
</feature>
<dbReference type="CDD" id="cd17489">
    <property type="entry name" value="MFS_YfcJ_like"/>
    <property type="match status" value="1"/>
</dbReference>
<reference evidence="8 9" key="1">
    <citation type="submission" date="2019-11" db="EMBL/GenBank/DDBJ databases">
        <title>Complete genome sequence of Corynebacterium kalinowskii 1959, a novel Corynebacterium species isolated from soil of a small paddock in Vilsendorf, Germany.</title>
        <authorList>
            <person name="Schaffert L."/>
            <person name="Ruwe M."/>
            <person name="Milse J."/>
            <person name="Hanuschka K."/>
            <person name="Ortseifen V."/>
            <person name="Droste J."/>
            <person name="Brandt D."/>
            <person name="Schlueter L."/>
            <person name="Kutter Y."/>
            <person name="Vinke S."/>
            <person name="Viehoefer P."/>
            <person name="Jacob L."/>
            <person name="Luebke N.-C."/>
            <person name="Schulte-Berndt E."/>
            <person name="Hain C."/>
            <person name="Linder M."/>
            <person name="Schmidt P."/>
            <person name="Wollenschlaeger L."/>
            <person name="Luttermann T."/>
            <person name="Thieme E."/>
            <person name="Hassa J."/>
            <person name="Haak M."/>
            <person name="Wittchen M."/>
            <person name="Mentz A."/>
            <person name="Persicke M."/>
            <person name="Busche T."/>
            <person name="Ruckert C."/>
        </authorList>
    </citation>
    <scope>NUCLEOTIDE SEQUENCE [LARGE SCALE GENOMIC DNA]</scope>
    <source>
        <strain evidence="8 9">2039</strain>
    </source>
</reference>
<keyword evidence="2 6" id="KW-0812">Transmembrane</keyword>
<gene>
    <name evidence="8" type="ORF">COCCU_09145</name>
</gene>
<evidence type="ECO:0000313" key="9">
    <source>
        <dbReference type="Proteomes" id="UP000424462"/>
    </source>
</evidence>
<feature type="transmembrane region" description="Helical" evidence="6">
    <location>
        <begin position="56"/>
        <end position="76"/>
    </location>
</feature>
<sequence>MAKRALSRDEIEKLDSIWKSPGFVATLIAVAAAFGSWSMLLPVIPLAVLDNGGSDTLAGASTGIFMAATVLTQILTPAALRKFGYNPVMVFSAFMLGAPSLGYLLGMDAGVVLFFSALRGIGFGAITVAESALIAELVPVRFLGKGSGMLGVFIGLSQMIFLPMGLAIGRAASFDIVYGIATVIALVAALMCLRIPRLKAAAKSTPDTGEGAEVPQKPVATWRLVLIPALAVTSLSMSFGAVSSFLPAAVRELDPVTGAVIGGFMLSIAGASAMVFRYLSGVIADRRGKPGATMIPALIIGFLGVALMSLILYTEGSVWWLMLAAVFFGGGFGMVQNEALLSMFFRLPRSKVSEASAIWNISYDAGTGLGSFLLGAAAAQLAYHGAFGIGALIVLVGLALTLADRFTGRRRISERGNTAARLRQLPILRRTVRGARRGRGASRPEQVGEESSRRPQNPGWKHRESGEPDTRENG</sequence>